<dbReference type="Proteomes" id="UP001056120">
    <property type="component" value="Linkage Group LG06"/>
</dbReference>
<protein>
    <submittedName>
        <fullName evidence="1">Uncharacterized protein</fullName>
    </submittedName>
</protein>
<reference evidence="2" key="1">
    <citation type="journal article" date="2022" name="Mol. Ecol. Resour.">
        <title>The genomes of chicory, endive, great burdock and yacon provide insights into Asteraceae palaeo-polyploidization history and plant inulin production.</title>
        <authorList>
            <person name="Fan W."/>
            <person name="Wang S."/>
            <person name="Wang H."/>
            <person name="Wang A."/>
            <person name="Jiang F."/>
            <person name="Liu H."/>
            <person name="Zhao H."/>
            <person name="Xu D."/>
            <person name="Zhang Y."/>
        </authorList>
    </citation>
    <scope>NUCLEOTIDE SEQUENCE [LARGE SCALE GENOMIC DNA]</scope>
    <source>
        <strain evidence="2">cv. Yunnan</strain>
    </source>
</reference>
<reference evidence="1 2" key="2">
    <citation type="journal article" date="2022" name="Mol. Ecol. Resour.">
        <title>The genomes of chicory, endive, great burdock and yacon provide insights into Asteraceae paleo-polyploidization history and plant inulin production.</title>
        <authorList>
            <person name="Fan W."/>
            <person name="Wang S."/>
            <person name="Wang H."/>
            <person name="Wang A."/>
            <person name="Jiang F."/>
            <person name="Liu H."/>
            <person name="Zhao H."/>
            <person name="Xu D."/>
            <person name="Zhang Y."/>
        </authorList>
    </citation>
    <scope>NUCLEOTIDE SEQUENCE [LARGE SCALE GENOMIC DNA]</scope>
    <source>
        <strain evidence="2">cv. Yunnan</strain>
        <tissue evidence="1">Leaves</tissue>
    </source>
</reference>
<comment type="caution">
    <text evidence="1">The sequence shown here is derived from an EMBL/GenBank/DDBJ whole genome shotgun (WGS) entry which is preliminary data.</text>
</comment>
<accession>A0ACB9J3Y7</accession>
<name>A0ACB9J3Y7_9ASTR</name>
<evidence type="ECO:0000313" key="2">
    <source>
        <dbReference type="Proteomes" id="UP001056120"/>
    </source>
</evidence>
<sequence length="479" mass="53872">MAPDDPKNKRLHYPLDPNSYQILHEIGRGCSAIVYKALCTTTSAVVAIKSIDLDRSTTDNIRHEAKTMSLLSHPNVLKAHCSFTVGHRLWVVMPFMSAGSLQSIMASSFPNGISENCISIILKETLMGLCYLHDQGHLHRDIKAGNILMDLNGSIKLADFGVSASVYESSSRCLNLNEITGTPYWMAPEVIHSYNGYSYKADIWSFGITALELAHGRPPLSHLPFSESFVMKITRGLRFSEYQKEEEKVNKRLKFSKYFKEMVGLCLEQDPCRRPTAEKLLKHYFFKNCKGCDFLVKNLLHGLPSVELSFKGLQRSGGEDDDDDDDDEDTEGCLIGSNVKKHRRISGWNFSLDACQHGPVFPVVDSVNGVTTNTSCSEDQITIFPGEKEGELPSNVTDCVYKEVVVESLMALKRSLDNEREKVMYMLAVVGETGGGEEEKLMQVIERLRLELEDEKRKRSSLEMELEFLKLHITNTSHV</sequence>
<keyword evidence="2" id="KW-1185">Reference proteome</keyword>
<organism evidence="1 2">
    <name type="scientific">Smallanthus sonchifolius</name>
    <dbReference type="NCBI Taxonomy" id="185202"/>
    <lineage>
        <taxon>Eukaryota</taxon>
        <taxon>Viridiplantae</taxon>
        <taxon>Streptophyta</taxon>
        <taxon>Embryophyta</taxon>
        <taxon>Tracheophyta</taxon>
        <taxon>Spermatophyta</taxon>
        <taxon>Magnoliopsida</taxon>
        <taxon>eudicotyledons</taxon>
        <taxon>Gunneridae</taxon>
        <taxon>Pentapetalae</taxon>
        <taxon>asterids</taxon>
        <taxon>campanulids</taxon>
        <taxon>Asterales</taxon>
        <taxon>Asteraceae</taxon>
        <taxon>Asteroideae</taxon>
        <taxon>Heliantheae alliance</taxon>
        <taxon>Millerieae</taxon>
        <taxon>Smallanthus</taxon>
    </lineage>
</organism>
<evidence type="ECO:0000313" key="1">
    <source>
        <dbReference type="EMBL" id="KAI3814398.1"/>
    </source>
</evidence>
<proteinExistence type="predicted"/>
<dbReference type="EMBL" id="CM042023">
    <property type="protein sequence ID" value="KAI3814398.1"/>
    <property type="molecule type" value="Genomic_DNA"/>
</dbReference>
<gene>
    <name evidence="1" type="ORF">L1987_19153</name>
</gene>